<dbReference type="NCBIfam" id="TIGR04336">
    <property type="entry name" value="AmmeMemoSam_B"/>
    <property type="match status" value="1"/>
</dbReference>
<evidence type="ECO:0000313" key="3">
    <source>
        <dbReference type="Proteomes" id="UP000014977"/>
    </source>
</evidence>
<sequence>MNIRKAAFAGSWYPETPEACEREIRAFLGEGTESDLTGRVFVGGIVPHAGWYFSGSIACRVIHALSLSSPPDVIAVFGMHLHPGSPLYMMPEGAWETPFGALPVASDLAAALSERFSFTIETPTRFTPDNTIELQLPFIKYFFRDVRVIAVGAPPADTTPAVAETLVSLARETGLSLKVVGSTDLTHYGMNYGFTPKGAGPAALQWVTGENDRRFIEAVLAMDPKGIIREGVGHHNACCSGAAASAVAAAKALGARRGEALAYATSHDKHPGESFVGYVGVVFE</sequence>
<evidence type="ECO:0000313" key="2">
    <source>
        <dbReference type="EMBL" id="EPR35705.1"/>
    </source>
</evidence>
<comment type="similarity">
    <text evidence="1">Belongs to the MEMO1 family.</text>
</comment>
<reference evidence="2 3" key="1">
    <citation type="journal article" date="2013" name="Genome Announc.">
        <title>Draft genome sequences for three mercury-methylating, sulfate-reducing bacteria.</title>
        <authorList>
            <person name="Brown S.D."/>
            <person name="Hurt R.A.Jr."/>
            <person name="Gilmour C.C."/>
            <person name="Elias D.A."/>
        </authorList>
    </citation>
    <scope>NUCLEOTIDE SEQUENCE [LARGE SCALE GENOMIC DNA]</scope>
    <source>
        <strain evidence="2 3">DSM 2059</strain>
    </source>
</reference>
<evidence type="ECO:0000256" key="1">
    <source>
        <dbReference type="ARBA" id="ARBA00006315"/>
    </source>
</evidence>
<comment type="caution">
    <text evidence="2">The sequence shown here is derived from an EMBL/GenBank/DDBJ whole genome shotgun (WGS) entry which is preliminary data.</text>
</comment>
<dbReference type="PANTHER" id="PTHR11060">
    <property type="entry name" value="PROTEIN MEMO1"/>
    <property type="match status" value="1"/>
</dbReference>
<gene>
    <name evidence="2" type="ORF">dsmv_3085</name>
</gene>
<name>S7TGH3_DESML</name>
<dbReference type="PANTHER" id="PTHR11060:SF0">
    <property type="entry name" value="PROTEIN MEMO1"/>
    <property type="match status" value="1"/>
</dbReference>
<dbReference type="OrthoDB" id="9785549at2"/>
<dbReference type="PATRIC" id="fig|1121405.3.peg.3542"/>
<organism evidence="2 3">
    <name type="scientific">Desulfococcus multivorans DSM 2059</name>
    <dbReference type="NCBI Taxonomy" id="1121405"/>
    <lineage>
        <taxon>Bacteria</taxon>
        <taxon>Pseudomonadati</taxon>
        <taxon>Thermodesulfobacteriota</taxon>
        <taxon>Desulfobacteria</taxon>
        <taxon>Desulfobacterales</taxon>
        <taxon>Desulfococcaceae</taxon>
        <taxon>Desulfococcus</taxon>
    </lineage>
</organism>
<dbReference type="Gene3D" id="3.40.830.10">
    <property type="entry name" value="LigB-like"/>
    <property type="match status" value="1"/>
</dbReference>
<protein>
    <submittedName>
        <fullName evidence="2">UPF0103/Mediator of ErbB2-driven cell motility-containing protein</fullName>
    </submittedName>
</protein>
<keyword evidence="3" id="KW-1185">Reference proteome</keyword>
<dbReference type="eggNOG" id="COG1355">
    <property type="taxonomic scope" value="Bacteria"/>
</dbReference>
<dbReference type="CDD" id="cd07361">
    <property type="entry name" value="MEMO_like"/>
    <property type="match status" value="1"/>
</dbReference>
<dbReference type="STRING" id="897.B2D07_02625"/>
<dbReference type="Proteomes" id="UP000014977">
    <property type="component" value="Unassembled WGS sequence"/>
</dbReference>
<dbReference type="RefSeq" id="WP_020878175.1">
    <property type="nucleotide sequence ID" value="NZ_ATHJ01000106.1"/>
</dbReference>
<accession>S7TGH3</accession>
<dbReference type="InterPro" id="IPR002737">
    <property type="entry name" value="MEMO1_fam"/>
</dbReference>
<proteinExistence type="inferred from homology"/>
<dbReference type="AlphaFoldDB" id="S7TGH3"/>
<dbReference type="Pfam" id="PF01875">
    <property type="entry name" value="Memo"/>
    <property type="match status" value="1"/>
</dbReference>
<dbReference type="EMBL" id="ATHJ01000106">
    <property type="protein sequence ID" value="EPR35705.1"/>
    <property type="molecule type" value="Genomic_DNA"/>
</dbReference>